<dbReference type="InterPro" id="IPR012341">
    <property type="entry name" value="6hp_glycosidase-like_sf"/>
</dbReference>
<dbReference type="Proteomes" id="UP001055286">
    <property type="component" value="Unassembled WGS sequence"/>
</dbReference>
<reference evidence="2" key="2">
    <citation type="submission" date="2021-08" db="EMBL/GenBank/DDBJ databases">
        <authorList>
            <person name="Tani A."/>
            <person name="Ola A."/>
            <person name="Ogura Y."/>
            <person name="Katsura K."/>
            <person name="Hayashi T."/>
        </authorList>
    </citation>
    <scope>NUCLEOTIDE SEQUENCE</scope>
    <source>
        <strain evidence="2">JCM 32048</strain>
    </source>
</reference>
<dbReference type="RefSeq" id="WP_238193152.1">
    <property type="nucleotide sequence ID" value="NZ_BPQJ01000047.1"/>
</dbReference>
<feature type="compositionally biased region" description="Low complexity" evidence="1">
    <location>
        <begin position="99"/>
        <end position="108"/>
    </location>
</feature>
<name>A0AA37HH29_9HYPH</name>
<dbReference type="GO" id="GO:0005975">
    <property type="term" value="P:carbohydrate metabolic process"/>
    <property type="evidence" value="ECO:0007669"/>
    <property type="project" value="InterPro"/>
</dbReference>
<feature type="region of interest" description="Disordered" evidence="1">
    <location>
        <begin position="99"/>
        <end position="118"/>
    </location>
</feature>
<accession>A0AA37HH29</accession>
<dbReference type="Gene3D" id="1.50.10.10">
    <property type="match status" value="1"/>
</dbReference>
<dbReference type="EMBL" id="BPQJ01000047">
    <property type="protein sequence ID" value="GJD65795.1"/>
    <property type="molecule type" value="Genomic_DNA"/>
</dbReference>
<reference evidence="2" key="1">
    <citation type="journal article" date="2016" name="Front. Microbiol.">
        <title>Genome Sequence of the Piezophilic, Mesophilic Sulfate-Reducing Bacterium Desulfovibrio indicus J2T.</title>
        <authorList>
            <person name="Cao J."/>
            <person name="Maignien L."/>
            <person name="Shao Z."/>
            <person name="Alain K."/>
            <person name="Jebbar M."/>
        </authorList>
    </citation>
    <scope>NUCLEOTIDE SEQUENCE</scope>
    <source>
        <strain evidence="2">JCM 32048</strain>
    </source>
</reference>
<sequence length="118" mass="12855">MLHPGTERLDASLALAVRFGFDGRDRLSSTLNAIREELGRGPFFYRCSGAEQHEGAFLACSFWLAEALAELGRELEAEEILTGTLRALPEGVGISARWSTRTRATSSATRRRASATSP</sequence>
<dbReference type="AlphaFoldDB" id="A0AA37HH29"/>
<evidence type="ECO:0000313" key="2">
    <source>
        <dbReference type="EMBL" id="GJD65795.1"/>
    </source>
</evidence>
<evidence type="ECO:0008006" key="4">
    <source>
        <dbReference type="Google" id="ProtNLM"/>
    </source>
</evidence>
<dbReference type="InterPro" id="IPR008928">
    <property type="entry name" value="6-hairpin_glycosidase_sf"/>
</dbReference>
<protein>
    <recommendedName>
        <fullName evidence="4">GH15-like domain-containing protein</fullName>
    </recommendedName>
</protein>
<organism evidence="2 3">
    <name type="scientific">Methylobacterium frigidaeris</name>
    <dbReference type="NCBI Taxonomy" id="2038277"/>
    <lineage>
        <taxon>Bacteria</taxon>
        <taxon>Pseudomonadati</taxon>
        <taxon>Pseudomonadota</taxon>
        <taxon>Alphaproteobacteria</taxon>
        <taxon>Hyphomicrobiales</taxon>
        <taxon>Methylobacteriaceae</taxon>
        <taxon>Methylobacterium</taxon>
    </lineage>
</organism>
<feature type="compositionally biased region" description="Basic residues" evidence="1">
    <location>
        <begin position="109"/>
        <end position="118"/>
    </location>
</feature>
<evidence type="ECO:0000313" key="3">
    <source>
        <dbReference type="Proteomes" id="UP001055286"/>
    </source>
</evidence>
<gene>
    <name evidence="2" type="ORF">MPEAHAMD_5991</name>
</gene>
<proteinExistence type="predicted"/>
<dbReference type="SUPFAM" id="SSF48208">
    <property type="entry name" value="Six-hairpin glycosidases"/>
    <property type="match status" value="1"/>
</dbReference>
<comment type="caution">
    <text evidence="2">The sequence shown here is derived from an EMBL/GenBank/DDBJ whole genome shotgun (WGS) entry which is preliminary data.</text>
</comment>
<evidence type="ECO:0000256" key="1">
    <source>
        <dbReference type="SAM" id="MobiDB-lite"/>
    </source>
</evidence>
<keyword evidence="3" id="KW-1185">Reference proteome</keyword>